<dbReference type="InterPro" id="IPR004570">
    <property type="entry name" value="Phosphatidylglycerol_P_synth"/>
</dbReference>
<evidence type="ECO:0000256" key="14">
    <source>
        <dbReference type="ARBA" id="ARBA00048586"/>
    </source>
</evidence>
<dbReference type="PIRSF" id="PIRSF000847">
    <property type="entry name" value="Phos_ph_gly_syn"/>
    <property type="match status" value="1"/>
</dbReference>
<keyword evidence="9 16" id="KW-1133">Transmembrane helix</keyword>
<comment type="similarity">
    <text evidence="3 15">Belongs to the CDP-alcohol phosphatidyltransferase class-I family.</text>
</comment>
<evidence type="ECO:0000256" key="2">
    <source>
        <dbReference type="ARBA" id="ARBA00005042"/>
    </source>
</evidence>
<dbReference type="EMBL" id="JAACAK010000080">
    <property type="protein sequence ID" value="NIR75393.1"/>
    <property type="molecule type" value="Genomic_DNA"/>
</dbReference>
<feature type="transmembrane region" description="Helical" evidence="16">
    <location>
        <begin position="21"/>
        <end position="46"/>
    </location>
</feature>
<protein>
    <recommendedName>
        <fullName evidence="5">CDP-diacylglycerol--glycerol-3-phosphate 3-phosphatidyltransferase</fullName>
        <ecNumber evidence="4">2.7.8.5</ecNumber>
    </recommendedName>
</protein>
<evidence type="ECO:0000256" key="12">
    <source>
        <dbReference type="ARBA" id="ARBA00023209"/>
    </source>
</evidence>
<evidence type="ECO:0000256" key="7">
    <source>
        <dbReference type="ARBA" id="ARBA00022679"/>
    </source>
</evidence>
<evidence type="ECO:0000256" key="15">
    <source>
        <dbReference type="RuleBase" id="RU003750"/>
    </source>
</evidence>
<dbReference type="PROSITE" id="PS00379">
    <property type="entry name" value="CDP_ALCOHOL_P_TRANSF"/>
    <property type="match status" value="1"/>
</dbReference>
<keyword evidence="12" id="KW-0594">Phospholipid biosynthesis</keyword>
<comment type="caution">
    <text evidence="17">The sequence shown here is derived from an EMBL/GenBank/DDBJ whole genome shotgun (WGS) entry which is preliminary data.</text>
</comment>
<dbReference type="InterPro" id="IPR043130">
    <property type="entry name" value="CDP-OH_PTrfase_TM_dom"/>
</dbReference>
<dbReference type="Pfam" id="PF01066">
    <property type="entry name" value="CDP-OH_P_transf"/>
    <property type="match status" value="1"/>
</dbReference>
<evidence type="ECO:0000256" key="13">
    <source>
        <dbReference type="ARBA" id="ARBA00023264"/>
    </source>
</evidence>
<evidence type="ECO:0000256" key="9">
    <source>
        <dbReference type="ARBA" id="ARBA00022989"/>
    </source>
</evidence>
<evidence type="ECO:0000313" key="18">
    <source>
        <dbReference type="Proteomes" id="UP000702544"/>
    </source>
</evidence>
<keyword evidence="8 16" id="KW-0812">Transmembrane</keyword>
<evidence type="ECO:0000256" key="1">
    <source>
        <dbReference type="ARBA" id="ARBA00004141"/>
    </source>
</evidence>
<keyword evidence="11 16" id="KW-0472">Membrane</keyword>
<proteinExistence type="inferred from homology"/>
<reference evidence="17 18" key="1">
    <citation type="submission" date="2020-01" db="EMBL/GenBank/DDBJ databases">
        <title>Genomes assembled from Gulf of Kutch pelagic sediment metagenomes.</title>
        <authorList>
            <person name="Chandrashekar M."/>
            <person name="Mahajan M.S."/>
            <person name="Dave K.J."/>
            <person name="Vatsa P."/>
            <person name="Nathani N.M."/>
        </authorList>
    </citation>
    <scope>NUCLEOTIDE SEQUENCE [LARGE SCALE GENOMIC DNA]</scope>
    <source>
        <strain evidence="17">KS3-K002</strain>
    </source>
</reference>
<dbReference type="InterPro" id="IPR050324">
    <property type="entry name" value="CDP-alcohol_PTase-I"/>
</dbReference>
<keyword evidence="13" id="KW-1208">Phospholipid metabolism</keyword>
<dbReference type="Gene3D" id="1.20.120.1760">
    <property type="match status" value="1"/>
</dbReference>
<evidence type="ECO:0000256" key="5">
    <source>
        <dbReference type="ARBA" id="ARBA00014944"/>
    </source>
</evidence>
<feature type="transmembrane region" description="Helical" evidence="16">
    <location>
        <begin position="127"/>
        <end position="146"/>
    </location>
</feature>
<dbReference type="InterPro" id="IPR000462">
    <property type="entry name" value="CDP-OH_P_trans"/>
</dbReference>
<dbReference type="PANTHER" id="PTHR14269:SF62">
    <property type="entry name" value="CDP-DIACYLGLYCEROL--GLYCEROL-3-PHOSPHATE 3-PHOSPHATIDYLTRANSFERASE 1, CHLOROPLASTIC"/>
    <property type="match status" value="1"/>
</dbReference>
<comment type="subcellular location">
    <subcellularLocation>
        <location evidence="1">Membrane</location>
        <topology evidence="1">Multi-pass membrane protein</topology>
    </subcellularLocation>
</comment>
<evidence type="ECO:0000256" key="10">
    <source>
        <dbReference type="ARBA" id="ARBA00023098"/>
    </source>
</evidence>
<keyword evidence="10" id="KW-0443">Lipid metabolism</keyword>
<evidence type="ECO:0000256" key="11">
    <source>
        <dbReference type="ARBA" id="ARBA00023136"/>
    </source>
</evidence>
<dbReference type="GO" id="GO:0046474">
    <property type="term" value="P:glycerophospholipid biosynthetic process"/>
    <property type="evidence" value="ECO:0007669"/>
    <property type="project" value="TreeGrafter"/>
</dbReference>
<comment type="pathway">
    <text evidence="2">Phospholipid metabolism; phosphatidylglycerol biosynthesis; phosphatidylglycerol from CDP-diacylglycerol: step 1/2.</text>
</comment>
<evidence type="ECO:0000256" key="8">
    <source>
        <dbReference type="ARBA" id="ARBA00022692"/>
    </source>
</evidence>
<dbReference type="InterPro" id="IPR048254">
    <property type="entry name" value="CDP_ALCOHOL_P_TRANSF_CS"/>
</dbReference>
<evidence type="ECO:0000256" key="3">
    <source>
        <dbReference type="ARBA" id="ARBA00010441"/>
    </source>
</evidence>
<dbReference type="Proteomes" id="UP000702544">
    <property type="component" value="Unassembled WGS sequence"/>
</dbReference>
<evidence type="ECO:0000313" key="17">
    <source>
        <dbReference type="EMBL" id="NIR75393.1"/>
    </source>
</evidence>
<evidence type="ECO:0000256" key="6">
    <source>
        <dbReference type="ARBA" id="ARBA00022516"/>
    </source>
</evidence>
<dbReference type="AlphaFoldDB" id="A0AAE5CC71"/>
<evidence type="ECO:0000256" key="4">
    <source>
        <dbReference type="ARBA" id="ARBA00013170"/>
    </source>
</evidence>
<dbReference type="EC" id="2.7.8.5" evidence="4"/>
<organism evidence="17 18">
    <name type="scientific">Candidatus Kutchimonas denitrificans</name>
    <dbReference type="NCBI Taxonomy" id="3056748"/>
    <lineage>
        <taxon>Bacteria</taxon>
        <taxon>Pseudomonadati</taxon>
        <taxon>Gemmatimonadota</taxon>
        <taxon>Gemmatimonadia</taxon>
        <taxon>Candidatus Palauibacterales</taxon>
        <taxon>Candidatus Palauibacteraceae</taxon>
        <taxon>Candidatus Kutchimonas</taxon>
    </lineage>
</organism>
<dbReference type="GO" id="GO:0008444">
    <property type="term" value="F:CDP-diacylglycerol-glycerol-3-phosphate 3-phosphatidyltransferase activity"/>
    <property type="evidence" value="ECO:0007669"/>
    <property type="project" value="UniProtKB-EC"/>
</dbReference>
<dbReference type="GO" id="GO:0016020">
    <property type="term" value="C:membrane"/>
    <property type="evidence" value="ECO:0007669"/>
    <property type="project" value="UniProtKB-SubCell"/>
</dbReference>
<accession>A0AAE5CC71</accession>
<comment type="catalytic activity">
    <reaction evidence="14">
        <text>a CDP-1,2-diacyl-sn-glycerol + sn-glycerol 3-phosphate = a 1,2-diacyl-sn-glycero-3-phospho-(1'-sn-glycero-3'-phosphate) + CMP + H(+)</text>
        <dbReference type="Rhea" id="RHEA:12593"/>
        <dbReference type="ChEBI" id="CHEBI:15378"/>
        <dbReference type="ChEBI" id="CHEBI:57597"/>
        <dbReference type="ChEBI" id="CHEBI:58332"/>
        <dbReference type="ChEBI" id="CHEBI:60110"/>
        <dbReference type="ChEBI" id="CHEBI:60377"/>
        <dbReference type="EC" id="2.7.8.5"/>
    </reaction>
</comment>
<evidence type="ECO:0000256" key="16">
    <source>
        <dbReference type="SAM" id="Phobius"/>
    </source>
</evidence>
<keyword evidence="7 15" id="KW-0808">Transferase</keyword>
<name>A0AAE5CC71_9BACT</name>
<feature type="transmembrane region" description="Helical" evidence="16">
    <location>
        <begin position="152"/>
        <end position="176"/>
    </location>
</feature>
<dbReference type="PANTHER" id="PTHR14269">
    <property type="entry name" value="CDP-DIACYLGLYCEROL--GLYCEROL-3-PHOSPHATE 3-PHOSPHATIDYLTRANSFERASE-RELATED"/>
    <property type="match status" value="1"/>
</dbReference>
<sequence length="183" mass="19726">MQTNTGGTGVKLMTLPNLISALRLPIAAAFLAVDGVLWRGLLLFFGGVTDAMDGWLARKLGVQSEAGAVIDPLFDKLFVIIALAAFLREPYLSWPEFAVLISRDLYVGSGFIVAKTIRVAVSVRSRFSGKLVTFLQLVTLFVLLFTPGQVDLFVVVVGVASVIAILDYTSAGIASLRKRHQEA</sequence>
<gene>
    <name evidence="17" type="ORF">GWO12_09845</name>
</gene>
<keyword evidence="6" id="KW-0444">Lipid biosynthesis</keyword>